<dbReference type="InterPro" id="IPR052945">
    <property type="entry name" value="Mitotic_Regulator"/>
</dbReference>
<sequence>MIIDLIEYSCEQYLIACFDQTLILFKENEFHMMNNLLNQDNKSDIIILKEEITDIITKIDQNQHFNFLLADQNFHDDIITFTKQFKILNPSILLFWKQIRNSFFGFLIQKSYKNSIINHNQNFEQLLEEEKEQVQLNKSNFITMKQFFGGISSINMIYHIEEQKFFILKTFFNQEKEKLKTREQLNYLNVHHPFLLKCFGSTRMESNEILILEYFKGTTLNEIKDMNLEMKDKIDIILKIIIVLDYLHRNQYIYRDLKPNNIMIDDNKAVVLIDLDRMIKNDDKNVENQTALSSIFISPELASGFDFSYSTDIYSLGAVIYFIIYGEHATEMLIEKQLRANSDQKLYFELCKIIQKCMNSNPEKRPKTAELIDFFLCIYVNEYCKSLEEEEEEERSFDFENNYALEYYLELISETNDPKLQNDLGKIYEEGQYVIQDIDKAIHYYTLAADQNFSEAQFNLGVIYEEGQYVIQDIDKAIHYYTLAADQNFSEAQFNLGVIYDEGEYVKRDIKKAIHYYTLAADQNDADAQYNLGLLYGKGKLVKRDISKAIHYYTLAAKQNCLKAQFNLGLFYEEGELVARDINKAIYYYSLAAEQHDEDALINLAIIYEKGEFISRDIQKAIHYYTLAANQNCTQAQLNLGVIYSAGKYISPDISKAIHYYTLASEQKDSDAQYNLGLIYISGNYVKQDIDKAIHYFTLSSKQNNPEAHFNLGMIFMEGKYVQRDINKAIHYFKLAAKQNIPEAHLALGNIYIDGVSTEIDIKKAIYYYSEAAKYNFPEAQYELGNIYASRDINNAILYYSLAAEQNHPKALFELGFIYSTGQYVKRDYDKAIHYFQLAAKQNVVVAIFNLGIIYFDENSDKYDVDKGYHYYLLAADKNDPFAMYNLGFIHSTDKYGMLDINKAIHYYTLASKHNVSQAQYNLGVIYLNGIYVKKDIKKAIHYFTLATHQHYPDAQYLLGTIYEEGEYIAKDINKAIHYYALAANQNNSNAQFDLGLIYYLGDENVHQDIKKGQYYIILASKNGNRNANFAHGFLLHEGKSIKSNIKEAIHFYKEASTFNNQYAKNNLGIIYKNGYGNEIEKNTANAIVYFEEAIRQKNDILSMYNLAHIYMYDETIKQDINKSIELLIKSSHEFGHSLILLCIAFVHYFGFNFEKVEHETVKYLGLNNNLLSSISKKMVELKLNDKKTFYYLHESYRKKDFLYNIQKKYILTSDILRKNFEETTPKYYYIRDISSEFYDGFGIALD</sequence>
<dbReference type="SMART" id="SM00220">
    <property type="entry name" value="S_TKc"/>
    <property type="match status" value="1"/>
</dbReference>
<dbReference type="InterPro" id="IPR019734">
    <property type="entry name" value="TPR_rpt"/>
</dbReference>
<dbReference type="PROSITE" id="PS00108">
    <property type="entry name" value="PROTEIN_KINASE_ST"/>
    <property type="match status" value="1"/>
</dbReference>
<dbReference type="PANTHER" id="PTHR43628:SF1">
    <property type="entry name" value="CHITIN SYNTHASE REGULATORY FACTOR 2-RELATED"/>
    <property type="match status" value="1"/>
</dbReference>
<dbReference type="InterPro" id="IPR011990">
    <property type="entry name" value="TPR-like_helical_dom_sf"/>
</dbReference>
<proteinExistence type="predicted"/>
<dbReference type="SMART" id="SM00671">
    <property type="entry name" value="SEL1"/>
    <property type="match status" value="20"/>
</dbReference>
<dbReference type="PROSITE" id="PS50011">
    <property type="entry name" value="PROTEIN_KINASE_DOM"/>
    <property type="match status" value="1"/>
</dbReference>
<reference evidence="3 4" key="1">
    <citation type="submission" date="2024-04" db="EMBL/GenBank/DDBJ databases">
        <title>Tritrichomonas musculus Genome.</title>
        <authorList>
            <person name="Alves-Ferreira E."/>
            <person name="Grigg M."/>
            <person name="Lorenzi H."/>
            <person name="Galac M."/>
        </authorList>
    </citation>
    <scope>NUCLEOTIDE SEQUENCE [LARGE SCALE GENOMIC DNA]</scope>
    <source>
        <strain evidence="3 4">EAF2021</strain>
    </source>
</reference>
<feature type="domain" description="Protein kinase" evidence="2">
    <location>
        <begin position="140"/>
        <end position="376"/>
    </location>
</feature>
<evidence type="ECO:0000313" key="3">
    <source>
        <dbReference type="EMBL" id="KAK8899318.1"/>
    </source>
</evidence>
<keyword evidence="4" id="KW-1185">Reference proteome</keyword>
<keyword evidence="1" id="KW-0175">Coiled coil</keyword>
<dbReference type="SUPFAM" id="SSF56112">
    <property type="entry name" value="Protein kinase-like (PK-like)"/>
    <property type="match status" value="1"/>
</dbReference>
<dbReference type="SMART" id="SM00028">
    <property type="entry name" value="TPR"/>
    <property type="match status" value="7"/>
</dbReference>
<organism evidence="3 4">
    <name type="scientific">Tritrichomonas musculus</name>
    <dbReference type="NCBI Taxonomy" id="1915356"/>
    <lineage>
        <taxon>Eukaryota</taxon>
        <taxon>Metamonada</taxon>
        <taxon>Parabasalia</taxon>
        <taxon>Tritrichomonadida</taxon>
        <taxon>Tritrichomonadidae</taxon>
        <taxon>Tritrichomonas</taxon>
    </lineage>
</organism>
<comment type="caution">
    <text evidence="3">The sequence shown here is derived from an EMBL/GenBank/DDBJ whole genome shotgun (WGS) entry which is preliminary data.</text>
</comment>
<dbReference type="InterPro" id="IPR000719">
    <property type="entry name" value="Prot_kinase_dom"/>
</dbReference>
<dbReference type="InterPro" id="IPR006597">
    <property type="entry name" value="Sel1-like"/>
</dbReference>
<feature type="coiled-coil region" evidence="1">
    <location>
        <begin position="113"/>
        <end position="140"/>
    </location>
</feature>
<dbReference type="Pfam" id="PF08238">
    <property type="entry name" value="Sel1"/>
    <property type="match status" value="20"/>
</dbReference>
<name>A0ABR2L7L2_9EUKA</name>
<evidence type="ECO:0000313" key="4">
    <source>
        <dbReference type="Proteomes" id="UP001470230"/>
    </source>
</evidence>
<evidence type="ECO:0000259" key="2">
    <source>
        <dbReference type="PROSITE" id="PS50011"/>
    </source>
</evidence>
<dbReference type="Gene3D" id="1.10.510.10">
    <property type="entry name" value="Transferase(Phosphotransferase) domain 1"/>
    <property type="match status" value="1"/>
</dbReference>
<dbReference type="Pfam" id="PF00069">
    <property type="entry name" value="Pkinase"/>
    <property type="match status" value="1"/>
</dbReference>
<dbReference type="Gene3D" id="1.25.40.10">
    <property type="entry name" value="Tetratricopeptide repeat domain"/>
    <property type="match status" value="5"/>
</dbReference>
<dbReference type="EMBL" id="JAPFFF010000001">
    <property type="protein sequence ID" value="KAK8899318.1"/>
    <property type="molecule type" value="Genomic_DNA"/>
</dbReference>
<accession>A0ABR2L7L2</accession>
<gene>
    <name evidence="3" type="ORF">M9Y10_001631</name>
</gene>
<dbReference type="SUPFAM" id="SSF81901">
    <property type="entry name" value="HCP-like"/>
    <property type="match status" value="5"/>
</dbReference>
<evidence type="ECO:0000256" key="1">
    <source>
        <dbReference type="SAM" id="Coils"/>
    </source>
</evidence>
<dbReference type="InterPro" id="IPR008271">
    <property type="entry name" value="Ser/Thr_kinase_AS"/>
</dbReference>
<dbReference type="Proteomes" id="UP001470230">
    <property type="component" value="Unassembled WGS sequence"/>
</dbReference>
<protein>
    <recommendedName>
        <fullName evidence="2">Protein kinase domain-containing protein</fullName>
    </recommendedName>
</protein>
<dbReference type="PANTHER" id="PTHR43628">
    <property type="entry name" value="ACTIVATOR OF C KINASE PROTEIN 1-RELATED"/>
    <property type="match status" value="1"/>
</dbReference>
<dbReference type="InterPro" id="IPR011009">
    <property type="entry name" value="Kinase-like_dom_sf"/>
</dbReference>